<reference evidence="1" key="1">
    <citation type="journal article" date="2015" name="Nature">
        <title>Complex archaea that bridge the gap between prokaryotes and eukaryotes.</title>
        <authorList>
            <person name="Spang A."/>
            <person name="Saw J.H."/>
            <person name="Jorgensen S.L."/>
            <person name="Zaremba-Niedzwiedzka K."/>
            <person name="Martijn J."/>
            <person name="Lind A.E."/>
            <person name="van Eijk R."/>
            <person name="Schleper C."/>
            <person name="Guy L."/>
            <person name="Ettema T.J."/>
        </authorList>
    </citation>
    <scope>NUCLEOTIDE SEQUENCE</scope>
</reference>
<dbReference type="SUPFAM" id="SSF57938">
    <property type="entry name" value="DnaJ/Hsp40 cysteine-rich domain"/>
    <property type="match status" value="1"/>
</dbReference>
<comment type="caution">
    <text evidence="1">The sequence shown here is derived from an EMBL/GenBank/DDBJ whole genome shotgun (WGS) entry which is preliminary data.</text>
</comment>
<evidence type="ECO:0000313" key="1">
    <source>
        <dbReference type="EMBL" id="KKN47323.1"/>
    </source>
</evidence>
<dbReference type="InterPro" id="IPR036410">
    <property type="entry name" value="HSP_DnaJ_Cys-rich_dom_sf"/>
</dbReference>
<gene>
    <name evidence="1" type="ORF">LCGC14_0664290</name>
</gene>
<sequence length="57" mass="6362">MGRPFDVWLKETYPDICMECWGEGVVIFNGIFVKDHPLTCPACKGTGKESKPETATK</sequence>
<organism evidence="1">
    <name type="scientific">marine sediment metagenome</name>
    <dbReference type="NCBI Taxonomy" id="412755"/>
    <lineage>
        <taxon>unclassified sequences</taxon>
        <taxon>metagenomes</taxon>
        <taxon>ecological metagenomes</taxon>
    </lineage>
</organism>
<name>A0A0F9U122_9ZZZZ</name>
<protein>
    <submittedName>
        <fullName evidence="1">Uncharacterized protein</fullName>
    </submittedName>
</protein>
<accession>A0A0F9U122</accession>
<dbReference type="AlphaFoldDB" id="A0A0F9U122"/>
<dbReference type="EMBL" id="LAZR01001283">
    <property type="protein sequence ID" value="KKN47323.1"/>
    <property type="molecule type" value="Genomic_DNA"/>
</dbReference>
<proteinExistence type="predicted"/>